<reference evidence="2" key="1">
    <citation type="submission" date="2018-06" db="EMBL/GenBank/DDBJ databases">
        <authorList>
            <person name="Zhirakovskaya E."/>
        </authorList>
    </citation>
    <scope>NUCLEOTIDE SEQUENCE</scope>
</reference>
<sequence>MQAQSAFTPLRIALMILIVIVNIMAVVAFSFPDATWSRLLGIFATVFILLFVFVQILEFVWLLSFKKKQTDPATIKSYQNAINIYLFLFPVGFIMVFMVLI</sequence>
<dbReference type="EMBL" id="UOEW01000179">
    <property type="protein sequence ID" value="VAW37821.1"/>
    <property type="molecule type" value="Genomic_DNA"/>
</dbReference>
<protein>
    <submittedName>
        <fullName evidence="2">Uncharacterized protein</fullName>
    </submittedName>
</protein>
<feature type="transmembrane region" description="Helical" evidence="1">
    <location>
        <begin position="38"/>
        <end position="61"/>
    </location>
</feature>
<dbReference type="AlphaFoldDB" id="A0A3B0V4E8"/>
<keyword evidence="1" id="KW-0472">Membrane</keyword>
<feature type="transmembrane region" description="Helical" evidence="1">
    <location>
        <begin position="82"/>
        <end position="100"/>
    </location>
</feature>
<organism evidence="2">
    <name type="scientific">hydrothermal vent metagenome</name>
    <dbReference type="NCBI Taxonomy" id="652676"/>
    <lineage>
        <taxon>unclassified sequences</taxon>
        <taxon>metagenomes</taxon>
        <taxon>ecological metagenomes</taxon>
    </lineage>
</organism>
<keyword evidence="1" id="KW-0812">Transmembrane</keyword>
<accession>A0A3B0V4E8</accession>
<feature type="transmembrane region" description="Helical" evidence="1">
    <location>
        <begin position="12"/>
        <end position="32"/>
    </location>
</feature>
<name>A0A3B0V4E8_9ZZZZ</name>
<proteinExistence type="predicted"/>
<keyword evidence="1" id="KW-1133">Transmembrane helix</keyword>
<gene>
    <name evidence="2" type="ORF">MNBD_GAMMA01-1631</name>
</gene>
<evidence type="ECO:0000313" key="2">
    <source>
        <dbReference type="EMBL" id="VAW37821.1"/>
    </source>
</evidence>
<evidence type="ECO:0000256" key="1">
    <source>
        <dbReference type="SAM" id="Phobius"/>
    </source>
</evidence>